<gene>
    <name evidence="1" type="ordered locus">azo3675</name>
</gene>
<dbReference type="Proteomes" id="UP000002588">
    <property type="component" value="Chromosome"/>
</dbReference>
<proteinExistence type="predicted"/>
<dbReference type="STRING" id="62928.azo3675"/>
<dbReference type="EMBL" id="AM406670">
    <property type="protein sequence ID" value="CAL96291.1"/>
    <property type="molecule type" value="Genomic_DNA"/>
</dbReference>
<evidence type="ECO:0000313" key="2">
    <source>
        <dbReference type="Proteomes" id="UP000002588"/>
    </source>
</evidence>
<sequence>MKMKIRKTANPTPAAERLDPAVVDDFLHTAATALEVKPAAARGRSARTGRKEQPVRSGALALATTLLGLTLSAPALAARGEQYPLIVTPVQTGSGHEEAEQVRVGIFSTSGQRLVQAQVHGRSRVGALPPGEYTVEVSSATGSSIHHVKLGPGQPGIVRYGGPNA</sequence>
<name>A1KBT5_AZOSB</name>
<dbReference type="HOGENOM" id="CLU_1607506_0_0_4"/>
<dbReference type="KEGG" id="azo:azo3675"/>
<dbReference type="OrthoDB" id="8527219at2"/>
<dbReference type="AlphaFoldDB" id="A1KBT5"/>
<keyword evidence="2" id="KW-1185">Reference proteome</keyword>
<evidence type="ECO:0000313" key="1">
    <source>
        <dbReference type="EMBL" id="CAL96291.1"/>
    </source>
</evidence>
<reference evidence="1 2" key="1">
    <citation type="journal article" date="2006" name="Nat. Biotechnol.">
        <title>Complete genome of the mutualistic, N2-fixing grass endophyte Azoarcus sp. strain BH72.</title>
        <authorList>
            <person name="Krause A."/>
            <person name="Ramakumar A."/>
            <person name="Bartels D."/>
            <person name="Battistoni F."/>
            <person name="Bekel T."/>
            <person name="Boch J."/>
            <person name="Boehm M."/>
            <person name="Friedrich F."/>
            <person name="Hurek T."/>
            <person name="Krause L."/>
            <person name="Linke B."/>
            <person name="McHardy A.C."/>
            <person name="Sarkar A."/>
            <person name="Schneiker S."/>
            <person name="Syed A.A."/>
            <person name="Thauer R."/>
            <person name="Vorhoelter F.-J."/>
            <person name="Weidner S."/>
            <person name="Puehler A."/>
            <person name="Reinhold-Hurek B."/>
            <person name="Kaiser O."/>
            <person name="Goesmann A."/>
        </authorList>
    </citation>
    <scope>NUCLEOTIDE SEQUENCE [LARGE SCALE GENOMIC DNA]</scope>
    <source>
        <strain evidence="1 2">BH72</strain>
    </source>
</reference>
<accession>A1KBT5</accession>
<organism evidence="1 2">
    <name type="scientific">Azoarcus sp. (strain BH72)</name>
    <dbReference type="NCBI Taxonomy" id="418699"/>
    <lineage>
        <taxon>Bacteria</taxon>
        <taxon>Pseudomonadati</taxon>
        <taxon>Pseudomonadota</taxon>
        <taxon>Betaproteobacteria</taxon>
        <taxon>Rhodocyclales</taxon>
        <taxon>Zoogloeaceae</taxon>
        <taxon>Azoarcus</taxon>
    </lineage>
</organism>
<protein>
    <submittedName>
        <fullName evidence="1">Uncharacterized protein</fullName>
    </submittedName>
</protein>
<dbReference type="RefSeq" id="WP_011767397.1">
    <property type="nucleotide sequence ID" value="NC_008702.1"/>
</dbReference>
<dbReference type="KEGG" id="aoa:dqs_3820"/>